<evidence type="ECO:0000313" key="1">
    <source>
        <dbReference type="EMBL" id="AIU95547.1"/>
    </source>
</evidence>
<dbReference type="Pfam" id="PF09344">
    <property type="entry name" value="Cas_CT1975"/>
    <property type="match status" value="1"/>
</dbReference>
<sequence>MFMDIYAVQNVPPSNINRDETGNPKTAQYGGVLRSRVSSQAWKRAMRETFKSLLEKKQLGVRTKNAVELIVKAMVNQRPESADRAENYASMVLQATGVKVVASTRAGAASGKPVTQYLIFIGNTEIGKLATIALEWMDQGKDLAKAPDSAMKKEVSAVFHGEQAVDIALFGRMLADAPDLNTDASAQVAHAISVDAIKPEYDYFTAADDFTEADNAGAAMIDSVGFNSSTLYRYATVNLDALQEQIGNAEATARVASVFVEAFIRSMPTGKQNSYANRTLPETCIVAFRDSQPINAVEAFERPVTAEHDQPISQVAGRRLVEELRRIQDAYDEQPVQAWAISTDLSAQDLAPVAESVGLKDLTSQVNAETMRVLGQQE</sequence>
<name>A0A0C4PNF4_9BIFI</name>
<dbReference type="NCBIfam" id="TIGR01869">
    <property type="entry name" value="casC_Cse4"/>
    <property type="match status" value="1"/>
</dbReference>
<dbReference type="InterPro" id="IPR010148">
    <property type="entry name" value="CRISPR-assoc_prot_CT1975"/>
</dbReference>
<protein>
    <submittedName>
        <fullName evidence="1">Uncharacterized protein</fullName>
    </submittedName>
</protein>
<accession>A0A0C4PNF4</accession>
<organism evidence="1">
    <name type="scientific">Bifidobacterium asteroides</name>
    <dbReference type="NCBI Taxonomy" id="1684"/>
    <lineage>
        <taxon>Bacteria</taxon>
        <taxon>Bacillati</taxon>
        <taxon>Actinomycetota</taxon>
        <taxon>Actinomycetes</taxon>
        <taxon>Bifidobacteriales</taxon>
        <taxon>Bifidobacteriaceae</taxon>
        <taxon>Bifidobacterium</taxon>
    </lineage>
</organism>
<reference evidence="1" key="1">
    <citation type="journal article" date="2014" name="Int Wound J">
        <title>Lactic acid bacterial symbionts in honeybees - an unknown key to honey's antimicrobial and therapeutic activities.</title>
        <authorList>
            <person name="Olofsson T.C."/>
            <person name="Butler E."/>
            <person name="Markowicz P."/>
            <person name="Lindholm C."/>
            <person name="Larsson L."/>
            <person name="Vasquez A."/>
        </authorList>
    </citation>
    <scope>NUCLEOTIDE SEQUENCE</scope>
    <source>
        <strain evidence="1">Bin7</strain>
    </source>
</reference>
<dbReference type="PATRIC" id="fig|1684.5.peg.1429"/>
<dbReference type="AlphaFoldDB" id="A0A0C4PNF4"/>
<proteinExistence type="predicted"/>
<dbReference type="EMBL" id="KJ814623">
    <property type="protein sequence ID" value="AIU95547.1"/>
    <property type="molecule type" value="Genomic_DNA"/>
</dbReference>